<organism evidence="2 3">
    <name type="scientific">Marinigracilibium pacificum</name>
    <dbReference type="NCBI Taxonomy" id="2729599"/>
    <lineage>
        <taxon>Bacteria</taxon>
        <taxon>Pseudomonadati</taxon>
        <taxon>Bacteroidota</taxon>
        <taxon>Cytophagia</taxon>
        <taxon>Cytophagales</taxon>
        <taxon>Flammeovirgaceae</taxon>
        <taxon>Marinigracilibium</taxon>
    </lineage>
</organism>
<evidence type="ECO:0008006" key="4">
    <source>
        <dbReference type="Google" id="ProtNLM"/>
    </source>
</evidence>
<protein>
    <recommendedName>
        <fullName evidence="4">Outer membrane protein with beta-barrel domain</fullName>
    </recommendedName>
</protein>
<comment type="caution">
    <text evidence="2">The sequence shown here is derived from an EMBL/GenBank/DDBJ whole genome shotgun (WGS) entry which is preliminary data.</text>
</comment>
<name>A0A848J5I6_9BACT</name>
<proteinExistence type="predicted"/>
<keyword evidence="1" id="KW-0732">Signal</keyword>
<dbReference type="Proteomes" id="UP000559010">
    <property type="component" value="Unassembled WGS sequence"/>
</dbReference>
<feature type="chain" id="PRO_5032440286" description="Outer membrane protein with beta-barrel domain" evidence="1">
    <location>
        <begin position="21"/>
        <end position="221"/>
    </location>
</feature>
<gene>
    <name evidence="2" type="ORF">HH304_20165</name>
</gene>
<feature type="signal peptide" evidence="1">
    <location>
        <begin position="1"/>
        <end position="20"/>
    </location>
</feature>
<sequence length="221" mass="24811">MPKYLTNIFLFFLSTVLINAQDSVPSINKTDKERLFVITAGPIAYRGDLSNSYKNFRFNFNASYHIISEKALHLSFNMVAASISGGKTTISSNTEDTNTYFKSSIIGIYPEINWWFINNQKWKGGISGGIGVLRFNPIDQDGNNLQDQPLTRNQDESYGNITAIFPLNFTLQYFPFETIGISASTGFLNPATDYIDNIKDRGTQKISDNILYIRAGIVISK</sequence>
<evidence type="ECO:0000313" key="3">
    <source>
        <dbReference type="Proteomes" id="UP000559010"/>
    </source>
</evidence>
<dbReference type="EMBL" id="JABBNU010000015">
    <property type="protein sequence ID" value="NMM50735.1"/>
    <property type="molecule type" value="Genomic_DNA"/>
</dbReference>
<dbReference type="RefSeq" id="WP_169685099.1">
    <property type="nucleotide sequence ID" value="NZ_JABBNU010000015.1"/>
</dbReference>
<evidence type="ECO:0000313" key="2">
    <source>
        <dbReference type="EMBL" id="NMM50735.1"/>
    </source>
</evidence>
<accession>A0A848J5I6</accession>
<reference evidence="2 3" key="1">
    <citation type="submission" date="2020-04" db="EMBL/GenBank/DDBJ databases">
        <title>Flammeovirgaceae bacterium KN852 isolated from deep sea.</title>
        <authorList>
            <person name="Zhang D.-C."/>
        </authorList>
    </citation>
    <scope>NUCLEOTIDE SEQUENCE [LARGE SCALE GENOMIC DNA]</scope>
    <source>
        <strain evidence="2 3">KN852</strain>
    </source>
</reference>
<keyword evidence="3" id="KW-1185">Reference proteome</keyword>
<dbReference type="AlphaFoldDB" id="A0A848J5I6"/>
<evidence type="ECO:0000256" key="1">
    <source>
        <dbReference type="SAM" id="SignalP"/>
    </source>
</evidence>